<gene>
    <name evidence="2" type="ORF">CSA56_04995</name>
</gene>
<proteinExistence type="predicted"/>
<protein>
    <submittedName>
        <fullName evidence="2">Uncharacterized protein</fullName>
    </submittedName>
</protein>
<comment type="caution">
    <text evidence="2">The sequence shown here is derived from an EMBL/GenBank/DDBJ whole genome shotgun (WGS) entry which is preliminary data.</text>
</comment>
<name>A0A2G6KHU6_9BACT</name>
<keyword evidence="1" id="KW-0472">Membrane</keyword>
<reference evidence="2 3" key="1">
    <citation type="submission" date="2017-10" db="EMBL/GenBank/DDBJ databases">
        <title>Novel microbial diversity and functional potential in the marine mammal oral microbiome.</title>
        <authorList>
            <person name="Dudek N.K."/>
            <person name="Sun C.L."/>
            <person name="Burstein D."/>
            <person name="Kantor R.S."/>
            <person name="Aliaga Goltsman D.S."/>
            <person name="Bik E.M."/>
            <person name="Thomas B.C."/>
            <person name="Banfield J.F."/>
            <person name="Relman D.A."/>
        </authorList>
    </citation>
    <scope>NUCLEOTIDE SEQUENCE [LARGE SCALE GENOMIC DNA]</scope>
    <source>
        <strain evidence="2">DOLJORAL78_47_16</strain>
    </source>
</reference>
<evidence type="ECO:0000313" key="3">
    <source>
        <dbReference type="Proteomes" id="UP000230821"/>
    </source>
</evidence>
<evidence type="ECO:0000256" key="1">
    <source>
        <dbReference type="SAM" id="Phobius"/>
    </source>
</evidence>
<dbReference type="Gene3D" id="3.40.50.620">
    <property type="entry name" value="HUPs"/>
    <property type="match status" value="1"/>
</dbReference>
<organism evidence="2 3">
    <name type="scientific">candidate division KSB3 bacterium</name>
    <dbReference type="NCBI Taxonomy" id="2044937"/>
    <lineage>
        <taxon>Bacteria</taxon>
        <taxon>candidate division KSB3</taxon>
    </lineage>
</organism>
<feature type="transmembrane region" description="Helical" evidence="1">
    <location>
        <begin position="201"/>
        <end position="221"/>
    </location>
</feature>
<sequence>MTTQVTDDIRRCAQCIVPEGYPDVTLNQESVCSHCQTYQPKEVLGEAALWDTLKQRQGSGRYDVLVPVSGGRDSSFVLYHAVRQFGKRVFALHFDNDFQVPQARQNFLNVVEKFGVDYTIEQSKYHLPIKIVHHAVKTALPFGKFDLTTNCCVACTYGYRAASYRKALKLGIPTILWGDSDVEAISFFYRQSRIKYFFSRYFYHYLLFILYTMLFQFEFWIPKSRFFHLSAPTYSGDEILDVHFFDYVEWDRETIKKTIMNEVGWKAPDKSATSWRFDCTIHHVVNYCFKQTYGFSKDFDGFANMVRAGKMDRQEALQQEKLIGEWDDEMGRILSEDFNLSEQEITRYFGIH</sequence>
<dbReference type="Proteomes" id="UP000230821">
    <property type="component" value="Unassembled WGS sequence"/>
</dbReference>
<dbReference type="AlphaFoldDB" id="A0A2G6KHU6"/>
<keyword evidence="1" id="KW-1133">Transmembrane helix</keyword>
<dbReference type="EMBL" id="PDSK01000050">
    <property type="protein sequence ID" value="PIE35246.1"/>
    <property type="molecule type" value="Genomic_DNA"/>
</dbReference>
<keyword evidence="1" id="KW-0812">Transmembrane</keyword>
<dbReference type="SUPFAM" id="SSF52402">
    <property type="entry name" value="Adenine nucleotide alpha hydrolases-like"/>
    <property type="match status" value="1"/>
</dbReference>
<evidence type="ECO:0000313" key="2">
    <source>
        <dbReference type="EMBL" id="PIE35246.1"/>
    </source>
</evidence>
<accession>A0A2G6KHU6</accession>
<dbReference type="InterPro" id="IPR014729">
    <property type="entry name" value="Rossmann-like_a/b/a_fold"/>
</dbReference>